<dbReference type="EMBL" id="JAEHFX010000007">
    <property type="protein sequence ID" value="MBK0403954.1"/>
    <property type="molecule type" value="Genomic_DNA"/>
</dbReference>
<comment type="caution">
    <text evidence="1">The sequence shown here is derived from an EMBL/GenBank/DDBJ whole genome shotgun (WGS) entry which is preliminary data.</text>
</comment>
<protein>
    <submittedName>
        <fullName evidence="1">Uncharacterized protein</fullName>
    </submittedName>
</protein>
<gene>
    <name evidence="1" type="ORF">I5M27_13245</name>
</gene>
<evidence type="ECO:0000313" key="2">
    <source>
        <dbReference type="Proteomes" id="UP000644147"/>
    </source>
</evidence>
<accession>A0ABS1C3J8</accession>
<reference evidence="1 2" key="1">
    <citation type="submission" date="2020-12" db="EMBL/GenBank/DDBJ databases">
        <title>Bacterial novel species Adhaeribacter sp. BT258 isolated from soil.</title>
        <authorList>
            <person name="Jung H.-Y."/>
        </authorList>
    </citation>
    <scope>NUCLEOTIDE SEQUENCE [LARGE SCALE GENOMIC DNA]</scope>
    <source>
        <strain evidence="1 2">BT258</strain>
    </source>
</reference>
<organism evidence="1 2">
    <name type="scientific">Adhaeribacter terrigena</name>
    <dbReference type="NCBI Taxonomy" id="2793070"/>
    <lineage>
        <taxon>Bacteria</taxon>
        <taxon>Pseudomonadati</taxon>
        <taxon>Bacteroidota</taxon>
        <taxon>Cytophagia</taxon>
        <taxon>Cytophagales</taxon>
        <taxon>Hymenobacteraceae</taxon>
        <taxon>Adhaeribacter</taxon>
    </lineage>
</organism>
<name>A0ABS1C3J8_9BACT</name>
<proteinExistence type="predicted"/>
<dbReference type="Proteomes" id="UP000644147">
    <property type="component" value="Unassembled WGS sequence"/>
</dbReference>
<evidence type="ECO:0000313" key="1">
    <source>
        <dbReference type="EMBL" id="MBK0403954.1"/>
    </source>
</evidence>
<sequence length="77" mass="9404">MKPKIKFTSLEAQSDQSAYWKTKSYAERLAEGFRLNQKAYWEYYSQPEPKMERRSRLFIKNPEESLEEFFARKNRSK</sequence>
<keyword evidence="2" id="KW-1185">Reference proteome</keyword>
<dbReference type="RefSeq" id="WP_200506797.1">
    <property type="nucleotide sequence ID" value="NZ_JAEHFX010000007.1"/>
</dbReference>